<keyword evidence="3" id="KW-0949">S-adenosyl-L-methionine</keyword>
<reference evidence="6 8" key="1">
    <citation type="submission" date="2015-02" db="EMBL/GenBank/DDBJ databases">
        <title>Physiological reanalysis, assessment of diazotrophy, and genome sequences of multiple isolates of Streptomyces thermoautotrophicus.</title>
        <authorList>
            <person name="MacKellar D.C."/>
            <person name="Lieber L."/>
            <person name="Norman J."/>
            <person name="Bolger A."/>
            <person name="Tobin C."/>
            <person name="Murray J.W."/>
            <person name="Prell J."/>
        </authorList>
    </citation>
    <scope>NUCLEOTIDE SEQUENCE [LARGE SCALE GENOMIC DNA]</scope>
    <source>
        <strain evidence="6 8">UBT1</strain>
    </source>
</reference>
<dbReference type="CDD" id="cd02440">
    <property type="entry name" value="AdoMet_MTases"/>
    <property type="match status" value="1"/>
</dbReference>
<reference evidence="7" key="2">
    <citation type="submission" date="2015-02" db="EMBL/GenBank/DDBJ databases">
        <title>Physiological reanalysis, assessment of diazotrophy, and genome sequences of multiple isolates of Streptomyces thermoautotrophicus.</title>
        <authorList>
            <person name="MacKellar D.C."/>
            <person name="Lieber L."/>
            <person name="Norman J."/>
            <person name="Bolger A."/>
            <person name="Tobin C."/>
            <person name="Murray J.W."/>
            <person name="Friesen M."/>
            <person name="Prell J."/>
        </authorList>
    </citation>
    <scope>NUCLEOTIDE SEQUENCE [LARGE SCALE GENOMIC DNA]</scope>
    <source>
        <strain evidence="7">UBT1</strain>
    </source>
</reference>
<feature type="domain" description="Methyltransferase" evidence="4">
    <location>
        <begin position="43"/>
        <end position="133"/>
    </location>
</feature>
<dbReference type="InterPro" id="IPR029063">
    <property type="entry name" value="SAM-dependent_MTases_sf"/>
</dbReference>
<comment type="caution">
    <text evidence="6">The sequence shown here is derived from an EMBL/GenBank/DDBJ whole genome shotgun (WGS) entry which is preliminary data.</text>
</comment>
<evidence type="ECO:0000313" key="8">
    <source>
        <dbReference type="Proteomes" id="UP000070659"/>
    </source>
</evidence>
<dbReference type="GO" id="GO:0032259">
    <property type="term" value="P:methylation"/>
    <property type="evidence" value="ECO:0007669"/>
    <property type="project" value="UniProtKB-KW"/>
</dbReference>
<dbReference type="GO" id="GO:0008168">
    <property type="term" value="F:methyltransferase activity"/>
    <property type="evidence" value="ECO:0007669"/>
    <property type="project" value="UniProtKB-KW"/>
</dbReference>
<accession>A0A132NER5</accession>
<name>A0A132NER5_9ACTN</name>
<gene>
    <name evidence="5" type="ORF">TH66_02700</name>
    <name evidence="6" type="ORF">TR74_14185</name>
</gene>
<protein>
    <submittedName>
        <fullName evidence="6">SAM-dependent methyltransferase</fullName>
    </submittedName>
</protein>
<keyword evidence="2 6" id="KW-0808">Transferase</keyword>
<evidence type="ECO:0000256" key="2">
    <source>
        <dbReference type="ARBA" id="ARBA00022679"/>
    </source>
</evidence>
<evidence type="ECO:0000313" key="7">
    <source>
        <dbReference type="Proteomes" id="UP000070598"/>
    </source>
</evidence>
<keyword evidence="1 6" id="KW-0489">Methyltransferase</keyword>
<dbReference type="AlphaFoldDB" id="A0A132NER5"/>
<evidence type="ECO:0000259" key="4">
    <source>
        <dbReference type="Pfam" id="PF13649"/>
    </source>
</evidence>
<dbReference type="Gene3D" id="2.20.130.10">
    <property type="entry name" value="CAC2371-like domains"/>
    <property type="match status" value="1"/>
</dbReference>
<dbReference type="SUPFAM" id="SSF53335">
    <property type="entry name" value="S-adenosyl-L-methionine-dependent methyltransferases"/>
    <property type="match status" value="1"/>
</dbReference>
<dbReference type="PANTHER" id="PTHR43464">
    <property type="entry name" value="METHYLTRANSFERASE"/>
    <property type="match status" value="1"/>
</dbReference>
<dbReference type="EMBL" id="JYIK01000961">
    <property type="protein sequence ID" value="KWX08615.1"/>
    <property type="molecule type" value="Genomic_DNA"/>
</dbReference>
<evidence type="ECO:0000256" key="3">
    <source>
        <dbReference type="ARBA" id="ARBA00022691"/>
    </source>
</evidence>
<sequence>MYGEQLAEIYDLVYRGRGKDFAAEATEVAEIVRGSKPNATSLLDVGCGTGEHLVHLSKLFEHVEGLELSAPMRAIAQEKLPGVPIHAGTMDDFDLGRTFDAVTCLFSTIAYQPSTEGLHATARCLARHLVPGGVVVIDPWWFPERFCEGYIAGDVVRDEDRTVARVSHSTRRDGVSRVEAHYLVADSTGIRHFVDTQLITLFTREEYATALRTAGCDVEYLPDRLSPRGVFVGLRR</sequence>
<dbReference type="PATRIC" id="fig|1469144.8.peg.4697"/>
<dbReference type="PANTHER" id="PTHR43464:SF19">
    <property type="entry name" value="UBIQUINONE BIOSYNTHESIS O-METHYLTRANSFERASE, MITOCHONDRIAL"/>
    <property type="match status" value="1"/>
</dbReference>
<evidence type="ECO:0000256" key="1">
    <source>
        <dbReference type="ARBA" id="ARBA00022603"/>
    </source>
</evidence>
<proteinExistence type="predicted"/>
<dbReference type="Gene3D" id="3.40.50.150">
    <property type="entry name" value="Vaccinia Virus protein VP39"/>
    <property type="match status" value="1"/>
</dbReference>
<dbReference type="Pfam" id="PF13649">
    <property type="entry name" value="Methyltransf_25"/>
    <property type="match status" value="1"/>
</dbReference>
<evidence type="ECO:0000313" key="6">
    <source>
        <dbReference type="EMBL" id="KWX08615.1"/>
    </source>
</evidence>
<dbReference type="EMBL" id="JYIJ01000012">
    <property type="protein sequence ID" value="KWX05222.1"/>
    <property type="molecule type" value="Genomic_DNA"/>
</dbReference>
<organism evidence="6 7">
    <name type="scientific">Carbonactinospora thermoautotrophica</name>
    <dbReference type="NCBI Taxonomy" id="1469144"/>
    <lineage>
        <taxon>Bacteria</taxon>
        <taxon>Bacillati</taxon>
        <taxon>Actinomycetota</taxon>
        <taxon>Actinomycetes</taxon>
        <taxon>Kitasatosporales</taxon>
        <taxon>Carbonactinosporaceae</taxon>
        <taxon>Carbonactinospora</taxon>
    </lineage>
</organism>
<dbReference type="InterPro" id="IPR041698">
    <property type="entry name" value="Methyltransf_25"/>
</dbReference>
<dbReference type="Proteomes" id="UP000070598">
    <property type="component" value="Unassembled WGS sequence"/>
</dbReference>
<dbReference type="Proteomes" id="UP000070659">
    <property type="component" value="Unassembled WGS sequence"/>
</dbReference>
<evidence type="ECO:0000313" key="5">
    <source>
        <dbReference type="EMBL" id="KWX05222.1"/>
    </source>
</evidence>